<proteinExistence type="predicted"/>
<dbReference type="Proteomes" id="UP000063781">
    <property type="component" value="Chromosome"/>
</dbReference>
<dbReference type="GO" id="GO:1902815">
    <property type="term" value="P:N,N'-diacetylchitobiose import"/>
    <property type="evidence" value="ECO:0007669"/>
    <property type="project" value="TreeGrafter"/>
</dbReference>
<dbReference type="InterPro" id="IPR051088">
    <property type="entry name" value="PTS_Sugar-EIIC/EIIB"/>
</dbReference>
<keyword evidence="4 8" id="KW-0762">Sugar transport</keyword>
<evidence type="ECO:0000256" key="3">
    <source>
        <dbReference type="ARBA" id="ARBA00022475"/>
    </source>
</evidence>
<feature type="transmembrane region" description="Helical" evidence="9">
    <location>
        <begin position="180"/>
        <end position="198"/>
    </location>
</feature>
<dbReference type="InterPro" id="IPR004501">
    <property type="entry name" value="PTS_EIIC_3"/>
</dbReference>
<evidence type="ECO:0000313" key="12">
    <source>
        <dbReference type="Proteomes" id="UP000063781"/>
    </source>
</evidence>
<feature type="transmembrane region" description="Helical" evidence="9">
    <location>
        <begin position="307"/>
        <end position="329"/>
    </location>
</feature>
<gene>
    <name evidence="11" type="ORF">AOC36_08820</name>
</gene>
<evidence type="ECO:0000256" key="8">
    <source>
        <dbReference type="PIRNR" id="PIRNR006351"/>
    </source>
</evidence>
<evidence type="ECO:0000313" key="11">
    <source>
        <dbReference type="EMBL" id="AMC94086.1"/>
    </source>
</evidence>
<keyword evidence="2 8" id="KW-0813">Transport</keyword>
<dbReference type="InterPro" id="IPR004796">
    <property type="entry name" value="PTS_IIC_cello"/>
</dbReference>
<dbReference type="PANTHER" id="PTHR33989">
    <property type="match status" value="1"/>
</dbReference>
<dbReference type="OrthoDB" id="1641940at2"/>
<sequence>MDKFMEIAAKVGSNKYMIAIRDGFASTMPLLMAGAVATMINNVFFVSWSLLAGIIGGENPAEHPFFIWAGQWVAPFFSAIDPGTLSLTAFAVALGIAYIRAKDEDVDPLSTVLITAGAFFILGPKTRVSEVASYIADYYGAMGILVGMLTGLIAPLIFIKIVKKGWIIKMPDMVPPAVGRAFAAIIPGFITLSAFALVPYLFSIGASTGFLAEGSASNIFALFEETMQAGLMRIFGGQSTDAFLPGLLGAVFFKMSQTILWFAGLHGPNLTAPVQSPIWGTFDTLNVQAFAQYGKDAVLYPWTGTSWVIYADLGGSGATLGLIIALKFFNKRPDAKEIANISLAPGIFEINEPIIFGIPIVLNPTYLIPFVISTPLLTAIGFILTWVGFAGRVVNSIPWTTPPILGAAMATNFNIGAIITSIICLAVSVVIYVPFVLLSNKEFEKQLAEQA</sequence>
<comment type="subcellular location">
    <subcellularLocation>
        <location evidence="1">Cell membrane</location>
        <topology evidence="1">Multi-pass membrane protein</topology>
    </subcellularLocation>
</comment>
<dbReference type="PIRSF" id="PIRSF006351">
    <property type="entry name" value="PTS_EIIC-Cellobiose"/>
    <property type="match status" value="1"/>
</dbReference>
<evidence type="ECO:0000259" key="10">
    <source>
        <dbReference type="PROSITE" id="PS51105"/>
    </source>
</evidence>
<keyword evidence="3 8" id="KW-1003">Cell membrane</keyword>
<dbReference type="PANTHER" id="PTHR33989:SF4">
    <property type="entry name" value="PTS SYSTEM N,N'-DIACETYLCHITOBIOSE-SPECIFIC EIIC COMPONENT"/>
    <property type="match status" value="1"/>
</dbReference>
<keyword evidence="5 9" id="KW-0812">Transmembrane</keyword>
<feature type="transmembrane region" description="Helical" evidence="9">
    <location>
        <begin position="366"/>
        <end position="389"/>
    </location>
</feature>
<dbReference type="STRING" id="1514105.AOC36_08820"/>
<comment type="function">
    <text evidence="8">The phosphoenolpyruvate-dependent sugar phosphotransferase system (PTS), a major carbohydrate active -transport system, catalyzes the phosphorylation of incoming sugar substrates concomitant with their translocation across the cell membrane.</text>
</comment>
<reference evidence="11 12" key="1">
    <citation type="submission" date="2015-10" db="EMBL/GenBank/DDBJ databases">
        <title>Erysipelothrix larvae sp. LV19 isolated from the larval gut of the rhinoceros beetle, Trypoxylus dichotomus.</title>
        <authorList>
            <person name="Lim S."/>
            <person name="Kim B.-C."/>
        </authorList>
    </citation>
    <scope>NUCLEOTIDE SEQUENCE [LARGE SCALE GENOMIC DNA]</scope>
    <source>
        <strain evidence="11 12">LV19</strain>
    </source>
</reference>
<feature type="transmembrane region" description="Helical" evidence="9">
    <location>
        <begin position="415"/>
        <end position="438"/>
    </location>
</feature>
<evidence type="ECO:0000256" key="1">
    <source>
        <dbReference type="ARBA" id="ARBA00004651"/>
    </source>
</evidence>
<keyword evidence="7 8" id="KW-0472">Membrane</keyword>
<feature type="domain" description="PTS EIIC type-3" evidence="10">
    <location>
        <begin position="1"/>
        <end position="435"/>
    </location>
</feature>
<protein>
    <recommendedName>
        <fullName evidence="8">Permease IIC component</fullName>
    </recommendedName>
</protein>
<evidence type="ECO:0000256" key="7">
    <source>
        <dbReference type="ARBA" id="ARBA00023136"/>
    </source>
</evidence>
<dbReference type="NCBIfam" id="TIGR00410">
    <property type="entry name" value="lacE"/>
    <property type="match status" value="1"/>
</dbReference>
<dbReference type="EMBL" id="CP013213">
    <property type="protein sequence ID" value="AMC94086.1"/>
    <property type="molecule type" value="Genomic_DNA"/>
</dbReference>
<evidence type="ECO:0000256" key="9">
    <source>
        <dbReference type="SAM" id="Phobius"/>
    </source>
</evidence>
<dbReference type="GO" id="GO:0009401">
    <property type="term" value="P:phosphoenolpyruvate-dependent sugar phosphotransferase system"/>
    <property type="evidence" value="ECO:0007669"/>
    <property type="project" value="InterPro"/>
</dbReference>
<dbReference type="InterPro" id="IPR003352">
    <property type="entry name" value="PTS_EIIC"/>
</dbReference>
<dbReference type="PROSITE" id="PS51105">
    <property type="entry name" value="PTS_EIIC_TYPE_3"/>
    <property type="match status" value="1"/>
</dbReference>
<dbReference type="RefSeq" id="WP_067633458.1">
    <property type="nucleotide sequence ID" value="NZ_CP013213.1"/>
</dbReference>
<dbReference type="GO" id="GO:0005886">
    <property type="term" value="C:plasma membrane"/>
    <property type="evidence" value="ECO:0007669"/>
    <property type="project" value="UniProtKB-SubCell"/>
</dbReference>
<keyword evidence="6 9" id="KW-1133">Transmembrane helix</keyword>
<feature type="transmembrane region" description="Helical" evidence="9">
    <location>
        <begin position="138"/>
        <end position="159"/>
    </location>
</feature>
<feature type="transmembrane region" description="Helical" evidence="9">
    <location>
        <begin position="76"/>
        <end position="99"/>
    </location>
</feature>
<evidence type="ECO:0000256" key="6">
    <source>
        <dbReference type="ARBA" id="ARBA00022989"/>
    </source>
</evidence>
<name>A0A0X8H125_9FIRM</name>
<organism evidence="11 12">
    <name type="scientific">Erysipelothrix larvae</name>
    <dbReference type="NCBI Taxonomy" id="1514105"/>
    <lineage>
        <taxon>Bacteria</taxon>
        <taxon>Bacillati</taxon>
        <taxon>Bacillota</taxon>
        <taxon>Erysipelotrichia</taxon>
        <taxon>Erysipelotrichales</taxon>
        <taxon>Erysipelotrichaceae</taxon>
        <taxon>Erysipelothrix</taxon>
    </lineage>
</organism>
<evidence type="ECO:0000256" key="2">
    <source>
        <dbReference type="ARBA" id="ARBA00022448"/>
    </source>
</evidence>
<evidence type="ECO:0000256" key="5">
    <source>
        <dbReference type="ARBA" id="ARBA00022692"/>
    </source>
</evidence>
<feature type="transmembrane region" description="Helical" evidence="9">
    <location>
        <begin position="106"/>
        <end position="123"/>
    </location>
</feature>
<dbReference type="Pfam" id="PF02378">
    <property type="entry name" value="PTS_EIIC"/>
    <property type="match status" value="1"/>
</dbReference>
<evidence type="ECO:0000256" key="4">
    <source>
        <dbReference type="ARBA" id="ARBA00022597"/>
    </source>
</evidence>
<dbReference type="GO" id="GO:0008982">
    <property type="term" value="F:protein-N(PI)-phosphohistidine-sugar phosphotransferase activity"/>
    <property type="evidence" value="ECO:0007669"/>
    <property type="project" value="UniProtKB-UniRule"/>
</dbReference>
<dbReference type="KEGG" id="erl:AOC36_08820"/>
<feature type="transmembrane region" description="Helical" evidence="9">
    <location>
        <begin position="30"/>
        <end position="56"/>
    </location>
</feature>
<accession>A0A0X8H125</accession>
<keyword evidence="12" id="KW-1185">Reference proteome</keyword>
<dbReference type="AlphaFoldDB" id="A0A0X8H125"/>